<feature type="compositionally biased region" description="Basic and acidic residues" evidence="4">
    <location>
        <begin position="528"/>
        <end position="537"/>
    </location>
</feature>
<dbReference type="SMART" id="SM00220">
    <property type="entry name" value="S_TKc"/>
    <property type="match status" value="1"/>
</dbReference>
<reference evidence="6 7" key="1">
    <citation type="submission" date="2024-02" db="EMBL/GenBank/DDBJ databases">
        <title>High-quality chromosome-scale genome assembly of Pensacola bahiagrass (Paspalum notatum Flugge var. saurae).</title>
        <authorList>
            <person name="Vega J.M."/>
            <person name="Podio M."/>
            <person name="Orjuela J."/>
            <person name="Siena L.A."/>
            <person name="Pessino S.C."/>
            <person name="Combes M.C."/>
            <person name="Mariac C."/>
            <person name="Albertini E."/>
            <person name="Pupilli F."/>
            <person name="Ortiz J.P.A."/>
            <person name="Leblanc O."/>
        </authorList>
    </citation>
    <scope>NUCLEOTIDE SEQUENCE [LARGE SCALE GENOMIC DNA]</scope>
    <source>
        <strain evidence="6">R1</strain>
        <tissue evidence="6">Leaf</tissue>
    </source>
</reference>
<dbReference type="Gene3D" id="2.130.10.10">
    <property type="entry name" value="YVTN repeat-like/Quinoprotein amine dehydrogenase"/>
    <property type="match status" value="2"/>
</dbReference>
<feature type="compositionally biased region" description="Polar residues" evidence="4">
    <location>
        <begin position="387"/>
        <end position="402"/>
    </location>
</feature>
<feature type="compositionally biased region" description="Pro residues" evidence="4">
    <location>
        <begin position="983"/>
        <end position="992"/>
    </location>
</feature>
<feature type="domain" description="Protein kinase" evidence="5">
    <location>
        <begin position="610"/>
        <end position="877"/>
    </location>
</feature>
<dbReference type="InterPro" id="IPR052254">
    <property type="entry name" value="CUL4-DDB1_E3_ligase_receptor"/>
</dbReference>
<feature type="region of interest" description="Disordered" evidence="4">
    <location>
        <begin position="299"/>
        <end position="408"/>
    </location>
</feature>
<feature type="region of interest" description="Disordered" evidence="4">
    <location>
        <begin position="437"/>
        <end position="554"/>
    </location>
</feature>
<feature type="repeat" description="WD" evidence="3">
    <location>
        <begin position="1337"/>
        <end position="1368"/>
    </location>
</feature>
<dbReference type="Gene3D" id="3.30.200.20">
    <property type="entry name" value="Phosphorylase Kinase, domain 1"/>
    <property type="match status" value="1"/>
</dbReference>
<dbReference type="SUPFAM" id="SSF54277">
    <property type="entry name" value="CAD &amp; PB1 domains"/>
    <property type="match status" value="1"/>
</dbReference>
<dbReference type="Proteomes" id="UP001341281">
    <property type="component" value="Chromosome 03"/>
</dbReference>
<dbReference type="InterPro" id="IPR011009">
    <property type="entry name" value="Kinase-like_dom_sf"/>
</dbReference>
<dbReference type="InterPro" id="IPR008271">
    <property type="entry name" value="Ser/Thr_kinase_AS"/>
</dbReference>
<dbReference type="PROSITE" id="PS00108">
    <property type="entry name" value="PROTEIN_KINASE_ST"/>
    <property type="match status" value="1"/>
</dbReference>
<feature type="compositionally biased region" description="Basic and acidic residues" evidence="4">
    <location>
        <begin position="437"/>
        <end position="455"/>
    </location>
</feature>
<keyword evidence="1 3" id="KW-0853">WD repeat</keyword>
<feature type="compositionally biased region" description="Low complexity" evidence="4">
    <location>
        <begin position="356"/>
        <end position="370"/>
    </location>
</feature>
<dbReference type="InterPro" id="IPR000719">
    <property type="entry name" value="Prot_kinase_dom"/>
</dbReference>
<evidence type="ECO:0000259" key="5">
    <source>
        <dbReference type="PROSITE" id="PS50011"/>
    </source>
</evidence>
<dbReference type="CDD" id="cd13999">
    <property type="entry name" value="STKc_MAP3K-like"/>
    <property type="match status" value="1"/>
</dbReference>
<evidence type="ECO:0000256" key="2">
    <source>
        <dbReference type="ARBA" id="ARBA00022737"/>
    </source>
</evidence>
<dbReference type="InterPro" id="IPR036322">
    <property type="entry name" value="WD40_repeat_dom_sf"/>
</dbReference>
<dbReference type="GO" id="GO:0005524">
    <property type="term" value="F:ATP binding"/>
    <property type="evidence" value="ECO:0007669"/>
    <property type="project" value="InterPro"/>
</dbReference>
<dbReference type="SMART" id="SM00320">
    <property type="entry name" value="WD40"/>
    <property type="match status" value="3"/>
</dbReference>
<dbReference type="EMBL" id="CP144747">
    <property type="protein sequence ID" value="WVZ61461.1"/>
    <property type="molecule type" value="Genomic_DNA"/>
</dbReference>
<evidence type="ECO:0000313" key="6">
    <source>
        <dbReference type="EMBL" id="WVZ61461.1"/>
    </source>
</evidence>
<dbReference type="PROSITE" id="PS50082">
    <property type="entry name" value="WD_REPEATS_2"/>
    <property type="match status" value="1"/>
</dbReference>
<organism evidence="6 7">
    <name type="scientific">Paspalum notatum var. saurae</name>
    <dbReference type="NCBI Taxonomy" id="547442"/>
    <lineage>
        <taxon>Eukaryota</taxon>
        <taxon>Viridiplantae</taxon>
        <taxon>Streptophyta</taxon>
        <taxon>Embryophyta</taxon>
        <taxon>Tracheophyta</taxon>
        <taxon>Spermatophyta</taxon>
        <taxon>Magnoliopsida</taxon>
        <taxon>Liliopsida</taxon>
        <taxon>Poales</taxon>
        <taxon>Poaceae</taxon>
        <taxon>PACMAD clade</taxon>
        <taxon>Panicoideae</taxon>
        <taxon>Andropogonodae</taxon>
        <taxon>Paspaleae</taxon>
        <taxon>Paspalinae</taxon>
        <taxon>Paspalum</taxon>
    </lineage>
</organism>
<dbReference type="InterPro" id="IPR001245">
    <property type="entry name" value="Ser-Thr/Tyr_kinase_cat_dom"/>
</dbReference>
<evidence type="ECO:0000313" key="7">
    <source>
        <dbReference type="Proteomes" id="UP001341281"/>
    </source>
</evidence>
<dbReference type="GO" id="GO:0004672">
    <property type="term" value="F:protein kinase activity"/>
    <property type="evidence" value="ECO:0007669"/>
    <property type="project" value="InterPro"/>
</dbReference>
<dbReference type="Gene3D" id="3.10.20.90">
    <property type="entry name" value="Phosphatidylinositol 3-kinase Catalytic Subunit, Chain A, domain 1"/>
    <property type="match status" value="1"/>
</dbReference>
<evidence type="ECO:0000256" key="3">
    <source>
        <dbReference type="PROSITE-ProRule" id="PRU00221"/>
    </source>
</evidence>
<evidence type="ECO:0000256" key="1">
    <source>
        <dbReference type="ARBA" id="ARBA00022574"/>
    </source>
</evidence>
<sequence length="1443" mass="159264">MADVVLVKDFRLAKAGHMDWREQPFNIRDQKPQKQLSTYPPFSATRSSQGSCKQFPANLYQVQPKKVKFICSYGGTFLPRPSDGELRYVGGERHLVQINRDMSWSELTCKTMKLIRRDHTIKYHLPGEQLSMLISIASDDDLRNMIDECVVLEASRERLTMYLLSANNDEHNAHLLATHSLSSDAEKEAHFIALVNGLTRPTPASRMQSLGSNSTNDLDQVTFLASLEEEVSLHIKGKPSRRIIVEPPKASSGPLEKKLPTPSFLTRMAKKDKVQNSQGNLFAPSRKVTGVHFGPTVPSQSACAGNREPGSSYQAISRHQPHLQRTSTSMMEKGHQAVGAQEKESSREGLLIPPENSSVNISSLSSNSNSPAPNTDRSVFEVPEPSSRGSQKTANQQPNSDNNKMRPERHSIHDEGISHSAAEPLSKSTNFQLKNKMEMTEDRSESASPMQRHDGAGISSKMHNQENSVTTNTTKKQQPVVTIMCNSTPKKDHSSKPTSDSDETLLSSSFTSSDKTTELKPNTLVRALSERQQERPNEQSSKTIKSRSVGADRNSPHIIVLAQETKDNSTPLISELEEHETKNAEQSLLNNVAVDAGLTSNVQIISNEDLEDLREMGSGAFGTVFHGKWKGTDVAIKRIKNSCFMLPSPQADKLIAEFWREAAIISKLHHPNILAFYGVVNNGPGETLATVTEFMVNGSLKKVLLRKGKHLDWRKRIMVAMDAAIGMEYLHSKDIVHFDLKCDNLLVNVNDPSRPICKVADFGLSKMKQATLVSGGMRGTLPWMAPELLTLSGTKVSEKIDVYSFGIVMWEILTGEDPYDGMHYGGVIGGILSNTLRPPVPASCHPEWRKLMEQCWSTEPERRPSFTEVASRLQAILEASKQGGEAALGPACSSFLLATNKDQKFRAHKDLDRLASLSLAVASTTQPAPRRLRCRRSSIFCSNCHAGDMPPKELPGFYYDPEKNRYFPIKGPIPGATARRPPALAPPTPPPAARCSRKRARRPELLLSAREVCGGGVISSGTSTRSTFKQQCQYAQASQPMAWKYQATASLADKALEELNAMVQTPQGLRESRMLATGSTNGSLRLYRLGRARCFENEIEFLPQPAWTPVRKHKSDTRPIIWSSEPVYPILSNFQSSITCIKKFGLHVPDASNTNTPVQRALVASLDHTVWTADCSPDGTHAALGMDYGAALLDLETRGLSLLCRSKSAILSQKFVHSGNVVLCGLRNGNIVPVDVRQKHQNHPTGAPSPSTARRTVPMLPRRRHGTRRNQDDKAKCSRDISMSSAVCSLVTLSSDENYFLGSSMDGSIKLFDLRLIQKGGIQSYEGHVNSHTHLPLVVDPSETLLMSGGEDCTVRIWSIKTGELIFAQSVPDTLFTAICWHKSSHDLCGPSLFDENHSWGAWLGSRDGLFYMHVSRSKLVGVKEVPGGSHETQLATRALEWI</sequence>
<dbReference type="PRINTS" id="PR00109">
    <property type="entry name" value="TYRKINASE"/>
</dbReference>
<protein>
    <recommendedName>
        <fullName evidence="5">Protein kinase domain-containing protein</fullName>
    </recommendedName>
</protein>
<gene>
    <name evidence="6" type="ORF">U9M48_011329</name>
</gene>
<name>A0AAQ3WH19_PASNO</name>
<dbReference type="PANTHER" id="PTHR44472">
    <property type="entry name" value="DDB1- AND CUL4-ASSOCIATED FACTOR 4-RELATED"/>
    <property type="match status" value="1"/>
</dbReference>
<dbReference type="InterPro" id="IPR001680">
    <property type="entry name" value="WD40_rpt"/>
</dbReference>
<dbReference type="PANTHER" id="PTHR44472:SF1">
    <property type="entry name" value="DDB1 AND CUL4 ASSOCIATED FACTOR 4"/>
    <property type="match status" value="1"/>
</dbReference>
<proteinExistence type="predicted"/>
<dbReference type="Pfam" id="PF23761">
    <property type="entry name" value="Beta-prop_DCAF4"/>
    <property type="match status" value="1"/>
</dbReference>
<dbReference type="Pfam" id="PF00564">
    <property type="entry name" value="PB1"/>
    <property type="match status" value="1"/>
</dbReference>
<dbReference type="InterPro" id="IPR015943">
    <property type="entry name" value="WD40/YVTN_repeat-like_dom_sf"/>
</dbReference>
<feature type="compositionally biased region" description="Polar residues" evidence="4">
    <location>
        <begin position="461"/>
        <end position="488"/>
    </location>
</feature>
<dbReference type="FunFam" id="3.30.200.20:FF:000618">
    <property type="entry name" value="Serine/threonine-protein kinase CTR1"/>
    <property type="match status" value="1"/>
</dbReference>
<feature type="region of interest" description="Disordered" evidence="4">
    <location>
        <begin position="978"/>
        <end position="998"/>
    </location>
</feature>
<dbReference type="Gene3D" id="1.10.510.10">
    <property type="entry name" value="Transferase(Phosphotransferase) domain 1"/>
    <property type="match status" value="1"/>
</dbReference>
<dbReference type="SUPFAM" id="SSF56112">
    <property type="entry name" value="Protein kinase-like (PK-like)"/>
    <property type="match status" value="1"/>
</dbReference>
<dbReference type="CDD" id="cd06410">
    <property type="entry name" value="PB1_UP2"/>
    <property type="match status" value="1"/>
</dbReference>
<dbReference type="InterPro" id="IPR000270">
    <property type="entry name" value="PB1_dom"/>
</dbReference>
<dbReference type="SUPFAM" id="SSF50978">
    <property type="entry name" value="WD40 repeat-like"/>
    <property type="match status" value="1"/>
</dbReference>
<dbReference type="SMART" id="SM00666">
    <property type="entry name" value="PB1"/>
    <property type="match status" value="1"/>
</dbReference>
<accession>A0AAQ3WH19</accession>
<feature type="compositionally biased region" description="Polar residues" evidence="4">
    <location>
        <begin position="299"/>
        <end position="330"/>
    </location>
</feature>
<feature type="compositionally biased region" description="Low complexity" evidence="4">
    <location>
        <begin position="504"/>
        <end position="514"/>
    </location>
</feature>
<dbReference type="PROSITE" id="PS50011">
    <property type="entry name" value="PROTEIN_KINASE_DOM"/>
    <property type="match status" value="1"/>
</dbReference>
<dbReference type="Pfam" id="PF07714">
    <property type="entry name" value="PK_Tyr_Ser-Thr"/>
    <property type="match status" value="1"/>
</dbReference>
<keyword evidence="7" id="KW-1185">Reference proteome</keyword>
<evidence type="ECO:0000256" key="4">
    <source>
        <dbReference type="SAM" id="MobiDB-lite"/>
    </source>
</evidence>
<keyword evidence="2" id="KW-0677">Repeat</keyword>